<dbReference type="SUPFAM" id="SSF53613">
    <property type="entry name" value="Ribokinase-like"/>
    <property type="match status" value="1"/>
</dbReference>
<evidence type="ECO:0000256" key="4">
    <source>
        <dbReference type="ARBA" id="ARBA00022679"/>
    </source>
</evidence>
<dbReference type="Pfam" id="PF00294">
    <property type="entry name" value="PfkB"/>
    <property type="match status" value="1"/>
</dbReference>
<comment type="similarity">
    <text evidence="1">Belongs to the carbohydrate kinase pfkB family.</text>
</comment>
<feature type="binding site" evidence="12">
    <location>
        <begin position="25"/>
        <end position="27"/>
    </location>
    <ligand>
        <name>substrate</name>
    </ligand>
</feature>
<feature type="binding site" evidence="12">
    <location>
        <position position="257"/>
    </location>
    <ligand>
        <name>K(+)</name>
        <dbReference type="ChEBI" id="CHEBI:29103"/>
    </ligand>
</feature>
<name>A0A9W6GAP5_9ACTN</name>
<dbReference type="GO" id="GO:0046872">
    <property type="term" value="F:metal ion binding"/>
    <property type="evidence" value="ECO:0007669"/>
    <property type="project" value="UniProtKB-KW"/>
</dbReference>
<gene>
    <name evidence="12 14" type="primary">rbsK</name>
    <name evidence="14" type="ORF">GALLR39Z86_31640</name>
</gene>
<feature type="binding site" evidence="12">
    <location>
        <begin position="260"/>
        <end position="261"/>
    </location>
    <ligand>
        <name>ATP</name>
        <dbReference type="ChEBI" id="CHEBI:30616"/>
    </ligand>
</feature>
<dbReference type="PANTHER" id="PTHR10584:SF166">
    <property type="entry name" value="RIBOKINASE"/>
    <property type="match status" value="1"/>
</dbReference>
<dbReference type="GO" id="GO:0005829">
    <property type="term" value="C:cytosol"/>
    <property type="evidence" value="ECO:0007669"/>
    <property type="project" value="TreeGrafter"/>
</dbReference>
<dbReference type="InterPro" id="IPR002139">
    <property type="entry name" value="Ribo/fructo_kinase"/>
</dbReference>
<dbReference type="PRINTS" id="PR00990">
    <property type="entry name" value="RIBOKINASE"/>
</dbReference>
<dbReference type="Proteomes" id="UP001144313">
    <property type="component" value="Unassembled WGS sequence"/>
</dbReference>
<dbReference type="AlphaFoldDB" id="A0A9W6GAP5"/>
<feature type="binding site" evidence="12">
    <location>
        <position position="294"/>
    </location>
    <ligand>
        <name>K(+)</name>
        <dbReference type="ChEBI" id="CHEBI:29103"/>
    </ligand>
</feature>
<comment type="activity regulation">
    <text evidence="12">Activated by a monovalent cation that binds near, but not in, the active site. The most likely occupant of the site in vivo is potassium. Ion binding induces a conformational change that may alter substrate affinity.</text>
</comment>
<dbReference type="CDD" id="cd01174">
    <property type="entry name" value="ribokinase"/>
    <property type="match status" value="1"/>
</dbReference>
<dbReference type="GO" id="GO:0005524">
    <property type="term" value="F:ATP binding"/>
    <property type="evidence" value="ECO:0007669"/>
    <property type="project" value="UniProtKB-UniRule"/>
</dbReference>
<feature type="active site" description="Proton acceptor" evidence="12">
    <location>
        <position position="261"/>
    </location>
</feature>
<evidence type="ECO:0000259" key="13">
    <source>
        <dbReference type="Pfam" id="PF00294"/>
    </source>
</evidence>
<feature type="binding site" evidence="12">
    <location>
        <position position="261"/>
    </location>
    <ligand>
        <name>substrate</name>
    </ligand>
</feature>
<keyword evidence="9 12" id="KW-0460">Magnesium</keyword>
<feature type="domain" description="Carbohydrate kinase PfkB" evidence="13">
    <location>
        <begin position="17"/>
        <end position="306"/>
    </location>
</feature>
<dbReference type="PANTHER" id="PTHR10584">
    <property type="entry name" value="SUGAR KINASE"/>
    <property type="match status" value="1"/>
</dbReference>
<sequence>MGERRPVIRTVEAGNMSVVVIGSANLDLVYEVERIPTPGETVLSRGLASFPGGKGNNQAIAAARAGAETRFIVALGRDAAADALAAQARDAGIILLDRRVDAPTGTAVIFVDRKGENSIVVDSGANATLVDLTEAELAEIAAADVMVVQLETPLETVTAAIRAARAADTVVVLNAAPSGAFPEELLGEVDILIVNEHEAAELAGEPAGTGERSLMSVLTAHGCDVVITLGSDGAFVGGHGTEPVKVAAFPVEVKDTTGAGDVFVGAFAASLDRTADERSLVAATEFATAASAIAVQRKGAGPSIPTLDEIRSLLDS</sequence>
<comment type="caution">
    <text evidence="14">The sequence shown here is derived from an EMBL/GenBank/DDBJ whole genome shotgun (WGS) entry which is preliminary data.</text>
</comment>
<comment type="caution">
    <text evidence="12">Lacks conserved residue(s) required for the propagation of feature annotation.</text>
</comment>
<comment type="cofactor">
    <cofactor evidence="12">
        <name>Mg(2+)</name>
        <dbReference type="ChEBI" id="CHEBI:18420"/>
    </cofactor>
    <text evidence="12">Requires a divalent cation, most likely magnesium in vivo, as an electrophilic catalyst to aid phosphoryl group transfer. It is the chelate of the metal and the nucleotide that is the actual substrate.</text>
</comment>
<keyword evidence="10 12" id="KW-0630">Potassium</keyword>
<dbReference type="GO" id="GO:0019303">
    <property type="term" value="P:D-ribose catabolic process"/>
    <property type="evidence" value="ECO:0007669"/>
    <property type="project" value="UniProtKB-UniRule"/>
</dbReference>
<keyword evidence="8 12" id="KW-0067">ATP-binding</keyword>
<keyword evidence="15" id="KW-1185">Reference proteome</keyword>
<comment type="pathway">
    <text evidence="12">Carbohydrate metabolism; D-ribose degradation; D-ribose 5-phosphate from beta-D-ribopyranose: step 2/2.</text>
</comment>
<evidence type="ECO:0000256" key="7">
    <source>
        <dbReference type="ARBA" id="ARBA00022777"/>
    </source>
</evidence>
<dbReference type="InterPro" id="IPR011611">
    <property type="entry name" value="PfkB_dom"/>
</dbReference>
<proteinExistence type="inferred from homology"/>
<comment type="subunit">
    <text evidence="12">Homodimer.</text>
</comment>
<comment type="catalytic activity">
    <reaction evidence="12">
        <text>D-ribose + ATP = D-ribose 5-phosphate + ADP + H(+)</text>
        <dbReference type="Rhea" id="RHEA:13697"/>
        <dbReference type="ChEBI" id="CHEBI:15378"/>
        <dbReference type="ChEBI" id="CHEBI:30616"/>
        <dbReference type="ChEBI" id="CHEBI:47013"/>
        <dbReference type="ChEBI" id="CHEBI:78346"/>
        <dbReference type="ChEBI" id="CHEBI:456216"/>
        <dbReference type="EC" id="2.7.1.15"/>
    </reaction>
</comment>
<keyword evidence="4 12" id="KW-0808">Transferase</keyword>
<protein>
    <recommendedName>
        <fullName evidence="3 12">Ribokinase</fullName>
        <shortName evidence="12">RK</shortName>
        <ecNumber evidence="2 12">2.7.1.15</ecNumber>
    </recommendedName>
</protein>
<dbReference type="PROSITE" id="PS00584">
    <property type="entry name" value="PFKB_KINASES_2"/>
    <property type="match status" value="1"/>
</dbReference>
<feature type="binding site" evidence="12">
    <location>
        <position position="297"/>
    </location>
    <ligand>
        <name>K(+)</name>
        <dbReference type="ChEBI" id="CHEBI:29103"/>
    </ligand>
</feature>
<evidence type="ECO:0000256" key="8">
    <source>
        <dbReference type="ARBA" id="ARBA00022840"/>
    </source>
</evidence>
<reference evidence="14" key="1">
    <citation type="submission" date="2022-12" db="EMBL/GenBank/DDBJ databases">
        <title>Reference genome sequencing for broad-spectrum identification of bacterial and archaeal isolates by mass spectrometry.</title>
        <authorList>
            <person name="Sekiguchi Y."/>
            <person name="Tourlousse D.M."/>
        </authorList>
    </citation>
    <scope>NUCLEOTIDE SEQUENCE</scope>
    <source>
        <strain evidence="14">LLR39Z86</strain>
    </source>
</reference>
<evidence type="ECO:0000313" key="15">
    <source>
        <dbReference type="Proteomes" id="UP001144313"/>
    </source>
</evidence>
<evidence type="ECO:0000256" key="5">
    <source>
        <dbReference type="ARBA" id="ARBA00022723"/>
    </source>
</evidence>
<evidence type="ECO:0000256" key="11">
    <source>
        <dbReference type="ARBA" id="ARBA00023277"/>
    </source>
</evidence>
<evidence type="ECO:0000256" key="12">
    <source>
        <dbReference type="HAMAP-Rule" id="MF_01987"/>
    </source>
</evidence>
<dbReference type="HAMAP" id="MF_01987">
    <property type="entry name" value="Ribokinase"/>
    <property type="match status" value="1"/>
</dbReference>
<comment type="function">
    <text evidence="12">Catalyzes the phosphorylation of ribose at O-5 in a reaction requiring ATP and magnesium. The resulting D-ribose-5-phosphate can then be used either for sythesis of nucleotides, histidine, and tryptophan, or as a component of the pentose phosphate pathway.</text>
</comment>
<evidence type="ECO:0000256" key="6">
    <source>
        <dbReference type="ARBA" id="ARBA00022741"/>
    </source>
</evidence>
<evidence type="ECO:0000256" key="2">
    <source>
        <dbReference type="ARBA" id="ARBA00012035"/>
    </source>
</evidence>
<comment type="subcellular location">
    <subcellularLocation>
        <location evidence="12">Cytoplasm</location>
    </subcellularLocation>
</comment>
<dbReference type="InterPro" id="IPR002173">
    <property type="entry name" value="Carboh/pur_kinase_PfkB_CS"/>
</dbReference>
<evidence type="ECO:0000313" key="14">
    <source>
        <dbReference type="EMBL" id="GLI43314.1"/>
    </source>
</evidence>
<dbReference type="Gene3D" id="3.40.1190.20">
    <property type="match status" value="1"/>
</dbReference>
<feature type="binding site" evidence="12">
    <location>
        <position position="255"/>
    </location>
    <ligand>
        <name>K(+)</name>
        <dbReference type="ChEBI" id="CHEBI:29103"/>
    </ligand>
</feature>
<evidence type="ECO:0000256" key="3">
    <source>
        <dbReference type="ARBA" id="ARBA00016943"/>
    </source>
</evidence>
<feature type="binding site" evidence="12">
    <location>
        <position position="151"/>
    </location>
    <ligand>
        <name>substrate</name>
    </ligand>
</feature>
<evidence type="ECO:0000256" key="10">
    <source>
        <dbReference type="ARBA" id="ARBA00022958"/>
    </source>
</evidence>
<keyword evidence="6 12" id="KW-0547">Nucleotide-binding</keyword>
<evidence type="ECO:0000256" key="1">
    <source>
        <dbReference type="ARBA" id="ARBA00005380"/>
    </source>
</evidence>
<feature type="binding site" evidence="12">
    <location>
        <begin position="228"/>
        <end position="233"/>
    </location>
    <ligand>
        <name>ATP</name>
        <dbReference type="ChEBI" id="CHEBI:30616"/>
    </ligand>
</feature>
<feature type="binding site" evidence="12">
    <location>
        <position position="195"/>
    </location>
    <ligand>
        <name>ATP</name>
        <dbReference type="ChEBI" id="CHEBI:30616"/>
    </ligand>
</feature>
<feature type="binding site" evidence="12">
    <location>
        <position position="299"/>
    </location>
    <ligand>
        <name>K(+)</name>
        <dbReference type="ChEBI" id="CHEBI:29103"/>
    </ligand>
</feature>
<accession>A0A9W6GAP5</accession>
<evidence type="ECO:0000256" key="9">
    <source>
        <dbReference type="ARBA" id="ARBA00022842"/>
    </source>
</evidence>
<keyword evidence="12" id="KW-0963">Cytoplasm</keyword>
<feature type="binding site" evidence="12">
    <location>
        <position position="303"/>
    </location>
    <ligand>
        <name>K(+)</name>
        <dbReference type="ChEBI" id="CHEBI:29103"/>
    </ligand>
</feature>
<feature type="binding site" evidence="12">
    <location>
        <begin position="53"/>
        <end position="57"/>
    </location>
    <ligand>
        <name>substrate</name>
    </ligand>
</feature>
<keyword evidence="5 12" id="KW-0479">Metal-binding</keyword>
<dbReference type="InterPro" id="IPR029056">
    <property type="entry name" value="Ribokinase-like"/>
</dbReference>
<dbReference type="EMBL" id="BSDT01000001">
    <property type="protein sequence ID" value="GLI43314.1"/>
    <property type="molecule type" value="Genomic_DNA"/>
</dbReference>
<keyword evidence="11 12" id="KW-0119">Carbohydrate metabolism</keyword>
<comment type="similarity">
    <text evidence="12">Belongs to the carbohydrate kinase PfkB family. Ribokinase subfamily.</text>
</comment>
<organism evidence="14 15">
    <name type="scientific">Glycomyces algeriensis</name>
    <dbReference type="NCBI Taxonomy" id="256037"/>
    <lineage>
        <taxon>Bacteria</taxon>
        <taxon>Bacillati</taxon>
        <taxon>Actinomycetota</taxon>
        <taxon>Actinomycetes</taxon>
        <taxon>Glycomycetales</taxon>
        <taxon>Glycomycetaceae</taxon>
        <taxon>Glycomyces</taxon>
    </lineage>
</organism>
<dbReference type="InterPro" id="IPR011877">
    <property type="entry name" value="Ribokinase"/>
</dbReference>
<keyword evidence="7 12" id="KW-0418">Kinase</keyword>
<dbReference type="EC" id="2.7.1.15" evidence="2 12"/>
<dbReference type="GO" id="GO:0004747">
    <property type="term" value="F:ribokinase activity"/>
    <property type="evidence" value="ECO:0007669"/>
    <property type="project" value="UniProtKB-UniRule"/>
</dbReference>